<dbReference type="Proteomes" id="UP000247416">
    <property type="component" value="Unassembled WGS sequence"/>
</dbReference>
<dbReference type="AlphaFoldDB" id="A0A318THN2"/>
<evidence type="ECO:0000313" key="2">
    <source>
        <dbReference type="Proteomes" id="UP000247416"/>
    </source>
</evidence>
<name>A0A318THN2_9BACL</name>
<sequence length="464" mass="55699">MRELFHCGKDKLTAICKNYNLQAQYINRKKSFLKDEIERAYSLIKNEITNLKKEYYSLTECKELGITDHDLYKKLSPRIIPSYLKVFELNNETNLYLKTKVDELIKLKNNSQILTITEALKHLPFGKSYGKKNLVQIMDEYKFKEVQGPIKCHKYYFKEDILKLKEIINERYKFNKFNRISIKDFEDSNLPDHYLKDIRKYTPEAIDLVYEFKSLLKLYSREDFIKAIEKFNSLHKILEETICEKDVMEKLGFANPKKLETVAVEYNINHLPRTNKYEKKLYTIEDFKRLEDIIIDNYKFNIKYRYTSHQIKELGGTNHDINMIPSIKLKPIDQVFHFQSSVIFYDKTDVHFRLNKPTLKEIDIKEIKDHSGSLFNFYRENYYTFKEIEDIYDMHSIKVYNAIKKFEYPLSIIDIPYNLRKKFPHSKKLILKNEMDDLFQLIIKNAEVGAKEKELALQERLCKR</sequence>
<proteinExistence type="predicted"/>
<comment type="caution">
    <text evidence="1">The sequence shown here is derived from an EMBL/GenBank/DDBJ whole genome shotgun (WGS) entry which is preliminary data.</text>
</comment>
<keyword evidence="2" id="KW-1185">Reference proteome</keyword>
<accession>A0A318THN2</accession>
<protein>
    <submittedName>
        <fullName evidence="1">Uncharacterized protein</fullName>
    </submittedName>
</protein>
<gene>
    <name evidence="1" type="ORF">BJ095_1261</name>
</gene>
<dbReference type="RefSeq" id="WP_146223222.1">
    <property type="nucleotide sequence ID" value="NZ_QJTJ01000026.1"/>
</dbReference>
<reference evidence="1 2" key="1">
    <citation type="submission" date="2018-06" db="EMBL/GenBank/DDBJ databases">
        <title>Genomic Encyclopedia of Archaeal and Bacterial Type Strains, Phase II (KMG-II): from individual species to whole genera.</title>
        <authorList>
            <person name="Goeker M."/>
        </authorList>
    </citation>
    <scope>NUCLEOTIDE SEQUENCE [LARGE SCALE GENOMIC DNA]</scope>
    <source>
        <strain evidence="1 2">KACC 16626</strain>
    </source>
</reference>
<dbReference type="EMBL" id="QJTJ01000026">
    <property type="protein sequence ID" value="PYF03973.1"/>
    <property type="molecule type" value="Genomic_DNA"/>
</dbReference>
<evidence type="ECO:0000313" key="1">
    <source>
        <dbReference type="EMBL" id="PYF03973.1"/>
    </source>
</evidence>
<organism evidence="1 2">
    <name type="scientific">Ureibacillus chungkukjangi</name>
    <dbReference type="NCBI Taxonomy" id="1202712"/>
    <lineage>
        <taxon>Bacteria</taxon>
        <taxon>Bacillati</taxon>
        <taxon>Bacillota</taxon>
        <taxon>Bacilli</taxon>
        <taxon>Bacillales</taxon>
        <taxon>Caryophanaceae</taxon>
        <taxon>Ureibacillus</taxon>
    </lineage>
</organism>